<gene>
    <name evidence="3" type="ORF">FA15DRAFT_706391</name>
    <name evidence="2" type="ORF">FA15DRAFT_710805</name>
</gene>
<keyword evidence="1" id="KW-1133">Transmembrane helix</keyword>
<dbReference type="Proteomes" id="UP000307440">
    <property type="component" value="Unassembled WGS sequence"/>
</dbReference>
<evidence type="ECO:0000256" key="1">
    <source>
        <dbReference type="SAM" id="Phobius"/>
    </source>
</evidence>
<name>A0A5C3KQF2_COPMA</name>
<reference evidence="3 4" key="1">
    <citation type="journal article" date="2019" name="Nat. Ecol. Evol.">
        <title>Megaphylogeny resolves global patterns of mushroom evolution.</title>
        <authorList>
            <person name="Varga T."/>
            <person name="Krizsan K."/>
            <person name="Foldi C."/>
            <person name="Dima B."/>
            <person name="Sanchez-Garcia M."/>
            <person name="Sanchez-Ramirez S."/>
            <person name="Szollosi G.J."/>
            <person name="Szarkandi J.G."/>
            <person name="Papp V."/>
            <person name="Albert L."/>
            <person name="Andreopoulos W."/>
            <person name="Angelini C."/>
            <person name="Antonin V."/>
            <person name="Barry K.W."/>
            <person name="Bougher N.L."/>
            <person name="Buchanan P."/>
            <person name="Buyck B."/>
            <person name="Bense V."/>
            <person name="Catcheside P."/>
            <person name="Chovatia M."/>
            <person name="Cooper J."/>
            <person name="Damon W."/>
            <person name="Desjardin D."/>
            <person name="Finy P."/>
            <person name="Geml J."/>
            <person name="Haridas S."/>
            <person name="Hughes K."/>
            <person name="Justo A."/>
            <person name="Karasinski D."/>
            <person name="Kautmanova I."/>
            <person name="Kiss B."/>
            <person name="Kocsube S."/>
            <person name="Kotiranta H."/>
            <person name="LaButti K.M."/>
            <person name="Lechner B.E."/>
            <person name="Liimatainen K."/>
            <person name="Lipzen A."/>
            <person name="Lukacs Z."/>
            <person name="Mihaltcheva S."/>
            <person name="Morgado L.N."/>
            <person name="Niskanen T."/>
            <person name="Noordeloos M.E."/>
            <person name="Ohm R.A."/>
            <person name="Ortiz-Santana B."/>
            <person name="Ovrebo C."/>
            <person name="Racz N."/>
            <person name="Riley R."/>
            <person name="Savchenko A."/>
            <person name="Shiryaev A."/>
            <person name="Soop K."/>
            <person name="Spirin V."/>
            <person name="Szebenyi C."/>
            <person name="Tomsovsky M."/>
            <person name="Tulloss R.E."/>
            <person name="Uehling J."/>
            <person name="Grigoriev I.V."/>
            <person name="Vagvolgyi C."/>
            <person name="Papp T."/>
            <person name="Martin F.M."/>
            <person name="Miettinen O."/>
            <person name="Hibbett D.S."/>
            <person name="Nagy L.G."/>
        </authorList>
    </citation>
    <scope>NUCLEOTIDE SEQUENCE [LARGE SCALE GENOMIC DNA]</scope>
    <source>
        <strain evidence="3 4">CBS 121175</strain>
    </source>
</reference>
<organism evidence="3 4">
    <name type="scientific">Coprinopsis marcescibilis</name>
    <name type="common">Agaric fungus</name>
    <name type="synonym">Psathyrella marcescibilis</name>
    <dbReference type="NCBI Taxonomy" id="230819"/>
    <lineage>
        <taxon>Eukaryota</taxon>
        <taxon>Fungi</taxon>
        <taxon>Dikarya</taxon>
        <taxon>Basidiomycota</taxon>
        <taxon>Agaricomycotina</taxon>
        <taxon>Agaricomycetes</taxon>
        <taxon>Agaricomycetidae</taxon>
        <taxon>Agaricales</taxon>
        <taxon>Agaricineae</taxon>
        <taxon>Psathyrellaceae</taxon>
        <taxon>Coprinopsis</taxon>
    </lineage>
</organism>
<dbReference type="EMBL" id="ML210241">
    <property type="protein sequence ID" value="TFK22437.1"/>
    <property type="molecule type" value="Genomic_DNA"/>
</dbReference>
<keyword evidence="1" id="KW-0472">Membrane</keyword>
<dbReference type="OrthoDB" id="3265172at2759"/>
<sequence length="103" mass="11530">MSQNIREEMRAEPTEIAVGAARWWWFVSRVRRVTCTSLGKTLHCLFAPLGPGSQSTNLSPFTSVVEKNSSVIGTRVLALGVIVAGLLAFFVFRHWFNSRRLAH</sequence>
<proteinExistence type="predicted"/>
<dbReference type="EMBL" id="ML210511">
    <property type="protein sequence ID" value="TFK17440.1"/>
    <property type="molecule type" value="Genomic_DNA"/>
</dbReference>
<evidence type="ECO:0000313" key="2">
    <source>
        <dbReference type="EMBL" id="TFK17440.1"/>
    </source>
</evidence>
<protein>
    <submittedName>
        <fullName evidence="3">Uncharacterized protein</fullName>
    </submittedName>
</protein>
<keyword evidence="1" id="KW-0812">Transmembrane</keyword>
<dbReference type="AlphaFoldDB" id="A0A5C3KQF2"/>
<feature type="transmembrane region" description="Helical" evidence="1">
    <location>
        <begin position="76"/>
        <end position="96"/>
    </location>
</feature>
<keyword evidence="4" id="KW-1185">Reference proteome</keyword>
<evidence type="ECO:0000313" key="4">
    <source>
        <dbReference type="Proteomes" id="UP000307440"/>
    </source>
</evidence>
<accession>A0A5C3KQF2</accession>
<evidence type="ECO:0000313" key="3">
    <source>
        <dbReference type="EMBL" id="TFK22437.1"/>
    </source>
</evidence>